<proteinExistence type="predicted"/>
<name>A0A2P2NQX6_RHIMU</name>
<dbReference type="EMBL" id="GGEC01064316">
    <property type="protein sequence ID" value="MBX44800.1"/>
    <property type="molecule type" value="Transcribed_RNA"/>
</dbReference>
<protein>
    <recommendedName>
        <fullName evidence="3">Secreted protein</fullName>
    </recommendedName>
</protein>
<feature type="signal peptide" evidence="1">
    <location>
        <begin position="1"/>
        <end position="16"/>
    </location>
</feature>
<sequence length="72" mass="8516">MSVFIVLFLKLRLTVRFPIYLLRCHHGCGLQMWQYIQIIYPKVALWMKKDPHGAGPTRALRPINLYSRVLAY</sequence>
<evidence type="ECO:0000256" key="1">
    <source>
        <dbReference type="SAM" id="SignalP"/>
    </source>
</evidence>
<accession>A0A2P2NQX6</accession>
<feature type="chain" id="PRO_5015196562" description="Secreted protein" evidence="1">
    <location>
        <begin position="17"/>
        <end position="72"/>
    </location>
</feature>
<reference evidence="2" key="1">
    <citation type="submission" date="2018-02" db="EMBL/GenBank/DDBJ databases">
        <title>Rhizophora mucronata_Transcriptome.</title>
        <authorList>
            <person name="Meera S.P."/>
            <person name="Sreeshan A."/>
            <person name="Augustine A."/>
        </authorList>
    </citation>
    <scope>NUCLEOTIDE SEQUENCE</scope>
    <source>
        <tissue evidence="2">Leaf</tissue>
    </source>
</reference>
<evidence type="ECO:0000313" key="2">
    <source>
        <dbReference type="EMBL" id="MBX44800.1"/>
    </source>
</evidence>
<evidence type="ECO:0008006" key="3">
    <source>
        <dbReference type="Google" id="ProtNLM"/>
    </source>
</evidence>
<organism evidence="2">
    <name type="scientific">Rhizophora mucronata</name>
    <name type="common">Asiatic mangrove</name>
    <dbReference type="NCBI Taxonomy" id="61149"/>
    <lineage>
        <taxon>Eukaryota</taxon>
        <taxon>Viridiplantae</taxon>
        <taxon>Streptophyta</taxon>
        <taxon>Embryophyta</taxon>
        <taxon>Tracheophyta</taxon>
        <taxon>Spermatophyta</taxon>
        <taxon>Magnoliopsida</taxon>
        <taxon>eudicotyledons</taxon>
        <taxon>Gunneridae</taxon>
        <taxon>Pentapetalae</taxon>
        <taxon>rosids</taxon>
        <taxon>fabids</taxon>
        <taxon>Malpighiales</taxon>
        <taxon>Rhizophoraceae</taxon>
        <taxon>Rhizophora</taxon>
    </lineage>
</organism>
<dbReference type="AlphaFoldDB" id="A0A2P2NQX6"/>
<keyword evidence="1" id="KW-0732">Signal</keyword>